<feature type="domain" description="J" evidence="2">
    <location>
        <begin position="54"/>
        <end position="115"/>
    </location>
</feature>
<dbReference type="InterPro" id="IPR036869">
    <property type="entry name" value="J_dom_sf"/>
</dbReference>
<feature type="compositionally biased region" description="Polar residues" evidence="1">
    <location>
        <begin position="25"/>
        <end position="39"/>
    </location>
</feature>
<evidence type="ECO:0000313" key="3">
    <source>
        <dbReference type="EMBL" id="MBW4548919.1"/>
    </source>
</evidence>
<reference evidence="3" key="2">
    <citation type="journal article" date="2022" name="Microbiol. Resour. Announc.">
        <title>Metagenome Sequencing to Explore Phylogenomics of Terrestrial Cyanobacteria.</title>
        <authorList>
            <person name="Ward R.D."/>
            <person name="Stajich J.E."/>
            <person name="Johansen J.R."/>
            <person name="Huntemann M."/>
            <person name="Clum A."/>
            <person name="Foster B."/>
            <person name="Foster B."/>
            <person name="Roux S."/>
            <person name="Palaniappan K."/>
            <person name="Varghese N."/>
            <person name="Mukherjee S."/>
            <person name="Reddy T.B.K."/>
            <person name="Daum C."/>
            <person name="Copeland A."/>
            <person name="Chen I.A."/>
            <person name="Ivanova N.N."/>
            <person name="Kyrpides N.C."/>
            <person name="Shapiro N."/>
            <person name="Eloe-Fadrosh E.A."/>
            <person name="Pietrasiak N."/>
        </authorList>
    </citation>
    <scope>NUCLEOTIDE SEQUENCE</scope>
    <source>
        <strain evidence="3">CPER-KK1</strain>
    </source>
</reference>
<dbReference type="PRINTS" id="PR00625">
    <property type="entry name" value="JDOMAIN"/>
</dbReference>
<reference evidence="3" key="1">
    <citation type="submission" date="2021-05" db="EMBL/GenBank/DDBJ databases">
        <authorList>
            <person name="Pietrasiak N."/>
            <person name="Ward R."/>
            <person name="Stajich J.E."/>
            <person name="Kurbessoian T."/>
        </authorList>
    </citation>
    <scope>NUCLEOTIDE SEQUENCE</scope>
    <source>
        <strain evidence="3">CPER-KK1</strain>
    </source>
</reference>
<evidence type="ECO:0000259" key="2">
    <source>
        <dbReference type="PROSITE" id="PS50076"/>
    </source>
</evidence>
<dbReference type="Pfam" id="PF00226">
    <property type="entry name" value="DnaJ"/>
    <property type="match status" value="1"/>
</dbReference>
<dbReference type="SMART" id="SM00271">
    <property type="entry name" value="DnaJ"/>
    <property type="match status" value="1"/>
</dbReference>
<dbReference type="PROSITE" id="PS50076">
    <property type="entry name" value="DNAJ_2"/>
    <property type="match status" value="1"/>
</dbReference>
<proteinExistence type="predicted"/>
<dbReference type="PANTHER" id="PTHR44579">
    <property type="entry name" value="OS01G0730500 PROTEIN"/>
    <property type="match status" value="1"/>
</dbReference>
<dbReference type="SUPFAM" id="SSF46565">
    <property type="entry name" value="Chaperone J-domain"/>
    <property type="match status" value="1"/>
</dbReference>
<comment type="caution">
    <text evidence="3">The sequence shown here is derived from an EMBL/GenBank/DDBJ whole genome shotgun (WGS) entry which is preliminary data.</text>
</comment>
<organism evidence="3 4">
    <name type="scientific">Symplocastrum torsivum CPER-KK1</name>
    <dbReference type="NCBI Taxonomy" id="450513"/>
    <lineage>
        <taxon>Bacteria</taxon>
        <taxon>Bacillati</taxon>
        <taxon>Cyanobacteriota</taxon>
        <taxon>Cyanophyceae</taxon>
        <taxon>Oscillatoriophycideae</taxon>
        <taxon>Oscillatoriales</taxon>
        <taxon>Microcoleaceae</taxon>
        <taxon>Symplocastrum</taxon>
    </lineage>
</organism>
<name>A0A951PU61_9CYAN</name>
<dbReference type="Gene3D" id="1.10.287.110">
    <property type="entry name" value="DnaJ domain"/>
    <property type="match status" value="1"/>
</dbReference>
<evidence type="ECO:0000256" key="1">
    <source>
        <dbReference type="SAM" id="MobiDB-lite"/>
    </source>
</evidence>
<dbReference type="InterPro" id="IPR001623">
    <property type="entry name" value="DnaJ_domain"/>
</dbReference>
<sequence length="116" mass="13629">MENMEDKFRALEIDDELQKLKQELRNQNSQTGKTPTTSPRNRHTSPIKQKKITRFYAILGLKPDASTQDVKQAYRALVKRCHPDLFFHNPQLRQKAQEVLTKINEVYEELCSNKDD</sequence>
<dbReference type="CDD" id="cd06257">
    <property type="entry name" value="DnaJ"/>
    <property type="match status" value="1"/>
</dbReference>
<protein>
    <submittedName>
        <fullName evidence="3">J domain-containing protein</fullName>
    </submittedName>
</protein>
<dbReference type="Proteomes" id="UP000753908">
    <property type="component" value="Unassembled WGS sequence"/>
</dbReference>
<gene>
    <name evidence="3" type="ORF">KME25_31625</name>
</gene>
<dbReference type="PANTHER" id="PTHR44579:SF2">
    <property type="entry name" value="OS01G0730500 PROTEIN"/>
    <property type="match status" value="1"/>
</dbReference>
<dbReference type="EMBL" id="JAHHIF010000076">
    <property type="protein sequence ID" value="MBW4548919.1"/>
    <property type="molecule type" value="Genomic_DNA"/>
</dbReference>
<accession>A0A951PU61</accession>
<evidence type="ECO:0000313" key="4">
    <source>
        <dbReference type="Proteomes" id="UP000753908"/>
    </source>
</evidence>
<dbReference type="AlphaFoldDB" id="A0A951PU61"/>
<feature type="region of interest" description="Disordered" evidence="1">
    <location>
        <begin position="19"/>
        <end position="47"/>
    </location>
</feature>